<keyword evidence="2" id="KW-1185">Reference proteome</keyword>
<dbReference type="AlphaFoldDB" id="A0A5C6N3V8"/>
<evidence type="ECO:0000313" key="2">
    <source>
        <dbReference type="Proteomes" id="UP000324091"/>
    </source>
</evidence>
<accession>A0A5C6N3V8</accession>
<dbReference type="EMBL" id="RHFK02000017">
    <property type="protein sequence ID" value="TWW61805.1"/>
    <property type="molecule type" value="Genomic_DNA"/>
</dbReference>
<reference evidence="1 2" key="1">
    <citation type="submission" date="2019-04" db="EMBL/GenBank/DDBJ databases">
        <title>Chromosome genome assembly for Takifugu flavidus.</title>
        <authorList>
            <person name="Xiao S."/>
        </authorList>
    </citation>
    <scope>NUCLEOTIDE SEQUENCE [LARGE SCALE GENOMIC DNA]</scope>
    <source>
        <strain evidence="1">HTHZ2018</strain>
        <tissue evidence="1">Muscle</tissue>
    </source>
</reference>
<evidence type="ECO:0000313" key="1">
    <source>
        <dbReference type="EMBL" id="TWW61805.1"/>
    </source>
</evidence>
<proteinExistence type="predicted"/>
<organism evidence="1 2">
    <name type="scientific">Takifugu flavidus</name>
    <name type="common">sansaifugu</name>
    <dbReference type="NCBI Taxonomy" id="433684"/>
    <lineage>
        <taxon>Eukaryota</taxon>
        <taxon>Metazoa</taxon>
        <taxon>Chordata</taxon>
        <taxon>Craniata</taxon>
        <taxon>Vertebrata</taxon>
        <taxon>Euteleostomi</taxon>
        <taxon>Actinopterygii</taxon>
        <taxon>Neopterygii</taxon>
        <taxon>Teleostei</taxon>
        <taxon>Neoteleostei</taxon>
        <taxon>Acanthomorphata</taxon>
        <taxon>Eupercaria</taxon>
        <taxon>Tetraodontiformes</taxon>
        <taxon>Tetradontoidea</taxon>
        <taxon>Tetraodontidae</taxon>
        <taxon>Takifugu</taxon>
    </lineage>
</organism>
<name>A0A5C6N3V8_9TELE</name>
<gene>
    <name evidence="1" type="ORF">D4764_04G0004520</name>
</gene>
<protein>
    <submittedName>
        <fullName evidence="1">Uncharacterized protein</fullName>
    </submittedName>
</protein>
<dbReference type="Proteomes" id="UP000324091">
    <property type="component" value="Chromosome 4"/>
</dbReference>
<comment type="caution">
    <text evidence="1">The sequence shown here is derived from an EMBL/GenBank/DDBJ whole genome shotgun (WGS) entry which is preliminary data.</text>
</comment>
<sequence length="74" mass="8081">MSKNPDCPSSLTLSSSPPTVIGQLILFHTATNFQALSPSRERGEVSISHPGQRRWEMIRSLSAGLSQGLHTHQL</sequence>